<name>A0A1H7SSR2_9GAMM</name>
<dbReference type="Proteomes" id="UP000198807">
    <property type="component" value="Unassembled WGS sequence"/>
</dbReference>
<evidence type="ECO:0000313" key="2">
    <source>
        <dbReference type="Proteomes" id="UP000198807"/>
    </source>
</evidence>
<dbReference type="AlphaFoldDB" id="A0A1H7SSR2"/>
<protein>
    <submittedName>
        <fullName evidence="1">Uncharacterized protein</fullName>
    </submittedName>
</protein>
<sequence length="73" mass="8450">MLFAQQSRWALWVDSDPNAFRRAFRQLTQLKDREGPTRLLAVHSPDMPRKGLLENLQQAAWSCLGIELLVMVK</sequence>
<organism evidence="1 2">
    <name type="scientific">Halomonas daqiaonensis</name>
    <dbReference type="NCBI Taxonomy" id="650850"/>
    <lineage>
        <taxon>Bacteria</taxon>
        <taxon>Pseudomonadati</taxon>
        <taxon>Pseudomonadota</taxon>
        <taxon>Gammaproteobacteria</taxon>
        <taxon>Oceanospirillales</taxon>
        <taxon>Halomonadaceae</taxon>
        <taxon>Halomonas</taxon>
    </lineage>
</organism>
<dbReference type="STRING" id="650850.SAMN04488129_11573"/>
<keyword evidence="2" id="KW-1185">Reference proteome</keyword>
<dbReference type="EMBL" id="FOBC01000015">
    <property type="protein sequence ID" value="SEL75601.1"/>
    <property type="molecule type" value="Genomic_DNA"/>
</dbReference>
<evidence type="ECO:0000313" key="1">
    <source>
        <dbReference type="EMBL" id="SEL75601.1"/>
    </source>
</evidence>
<proteinExistence type="predicted"/>
<accession>A0A1H7SSR2</accession>
<gene>
    <name evidence="1" type="ORF">SAMN04488129_11573</name>
</gene>
<reference evidence="2" key="1">
    <citation type="submission" date="2016-10" db="EMBL/GenBank/DDBJ databases">
        <authorList>
            <person name="Varghese N."/>
            <person name="Submissions S."/>
        </authorList>
    </citation>
    <scope>NUCLEOTIDE SEQUENCE [LARGE SCALE GENOMIC DNA]</scope>
    <source>
        <strain evidence="2">CGMCC 1.9150</strain>
    </source>
</reference>